<gene>
    <name evidence="4" type="ORF">QIS74_13690</name>
</gene>
<name>A0AAV9SU56_9PEZI</name>
<dbReference type="Pfam" id="PF05368">
    <property type="entry name" value="NmrA"/>
    <property type="match status" value="1"/>
</dbReference>
<evidence type="ECO:0000259" key="3">
    <source>
        <dbReference type="Pfam" id="PF05368"/>
    </source>
</evidence>
<dbReference type="PANTHER" id="PTHR42748">
    <property type="entry name" value="NITROGEN METABOLITE REPRESSION PROTEIN NMRA FAMILY MEMBER"/>
    <property type="match status" value="1"/>
</dbReference>
<feature type="domain" description="NmrA-like" evidence="3">
    <location>
        <begin position="3"/>
        <end position="304"/>
    </location>
</feature>
<evidence type="ECO:0000256" key="1">
    <source>
        <dbReference type="ARBA" id="ARBA00006328"/>
    </source>
</evidence>
<evidence type="ECO:0000313" key="5">
    <source>
        <dbReference type="Proteomes" id="UP001327957"/>
    </source>
</evidence>
<comment type="caution">
    <text evidence="4">The sequence shown here is derived from an EMBL/GenBank/DDBJ whole genome shotgun (WGS) entry which is preliminary data.</text>
</comment>
<keyword evidence="2" id="KW-0521">NADP</keyword>
<sequence>MAKKIITILGITGMQGASVADVFLREGGWHIRGVTRDPSKPSSKVWADKGVELIKGDMDDVALLKKAFAGSNVIFGVTDFWGNTGNPKVQERAAAAGIPVNVLAYDVEVQQGRNIVDAANATLDTLDRFVLSTLSATKKWSKGKYSHNYHFDAKWQAVEYLKATYPELAKKTSYLQMALYLTNWKGSTGLPMGRPDKQSDGTFVLRVPGDPDGPIAQVDARRDTGEFVKALLHVPAGQNLLGVASSLSWNEFAALWGKHHGVTCRFERLDRKVLEGAIPGGVGEELADMFEYIAEFGYDGGDPTIVLPKDLGVHVPVYTVEEYIKNEDWSSLL</sequence>
<protein>
    <recommendedName>
        <fullName evidence="3">NmrA-like domain-containing protein</fullName>
    </recommendedName>
</protein>
<dbReference type="GO" id="GO:0005634">
    <property type="term" value="C:nucleus"/>
    <property type="evidence" value="ECO:0007669"/>
    <property type="project" value="TreeGrafter"/>
</dbReference>
<evidence type="ECO:0000256" key="2">
    <source>
        <dbReference type="ARBA" id="ARBA00022857"/>
    </source>
</evidence>
<keyword evidence="5" id="KW-1185">Reference proteome</keyword>
<accession>A0AAV9SU56</accession>
<dbReference type="SUPFAM" id="SSF51735">
    <property type="entry name" value="NAD(P)-binding Rossmann-fold domains"/>
    <property type="match status" value="1"/>
</dbReference>
<comment type="similarity">
    <text evidence="1">Belongs to the NmrA-type oxidoreductase family.</text>
</comment>
<dbReference type="InterPro" id="IPR036291">
    <property type="entry name" value="NAD(P)-bd_dom_sf"/>
</dbReference>
<dbReference type="EMBL" id="JASAOK010000056">
    <property type="protein sequence ID" value="KAK6206271.1"/>
    <property type="molecule type" value="Genomic_DNA"/>
</dbReference>
<proteinExistence type="inferred from homology"/>
<dbReference type="Proteomes" id="UP001327957">
    <property type="component" value="Unassembled WGS sequence"/>
</dbReference>
<organism evidence="4 5">
    <name type="scientific">Colletotrichum tabaci</name>
    <dbReference type="NCBI Taxonomy" id="1209068"/>
    <lineage>
        <taxon>Eukaryota</taxon>
        <taxon>Fungi</taxon>
        <taxon>Dikarya</taxon>
        <taxon>Ascomycota</taxon>
        <taxon>Pezizomycotina</taxon>
        <taxon>Sordariomycetes</taxon>
        <taxon>Hypocreomycetidae</taxon>
        <taxon>Glomerellales</taxon>
        <taxon>Glomerellaceae</taxon>
        <taxon>Colletotrichum</taxon>
        <taxon>Colletotrichum destructivum species complex</taxon>
    </lineage>
</organism>
<dbReference type="Gene3D" id="3.40.50.720">
    <property type="entry name" value="NAD(P)-binding Rossmann-like Domain"/>
    <property type="match status" value="1"/>
</dbReference>
<evidence type="ECO:0000313" key="4">
    <source>
        <dbReference type="EMBL" id="KAK6206271.1"/>
    </source>
</evidence>
<dbReference type="AlphaFoldDB" id="A0AAV9SU56"/>
<dbReference type="InterPro" id="IPR008030">
    <property type="entry name" value="NmrA-like"/>
</dbReference>
<reference evidence="4 5" key="1">
    <citation type="submission" date="2023-04" db="EMBL/GenBank/DDBJ databases">
        <title>Colletotrichum tabacum stain YC1 causing leaf anthracnose on Nicotiana tabacum(L.) cv.</title>
        <authorList>
            <person name="Ji Z."/>
            <person name="Wang M."/>
            <person name="Zhang J."/>
            <person name="Wang N."/>
            <person name="Zhou Z."/>
        </authorList>
    </citation>
    <scope>NUCLEOTIDE SEQUENCE [LARGE SCALE GENOMIC DNA]</scope>
    <source>
        <strain evidence="4 5">YC1</strain>
    </source>
</reference>
<dbReference type="Gene3D" id="3.90.25.10">
    <property type="entry name" value="UDP-galactose 4-epimerase, domain 1"/>
    <property type="match status" value="1"/>
</dbReference>
<dbReference type="PANTHER" id="PTHR42748:SF26">
    <property type="entry name" value="NMRA-LIKE DOMAIN-CONTAINING PROTEIN"/>
    <property type="match status" value="1"/>
</dbReference>
<dbReference type="InterPro" id="IPR051164">
    <property type="entry name" value="NmrA-like_oxidored"/>
</dbReference>